<gene>
    <name evidence="2" type="ORF">SISNIDRAFT_471286</name>
</gene>
<reference evidence="2 3" key="1">
    <citation type="journal article" date="2016" name="Mol. Biol. Evol.">
        <title>Comparative Genomics of Early-Diverging Mushroom-Forming Fungi Provides Insights into the Origins of Lignocellulose Decay Capabilities.</title>
        <authorList>
            <person name="Nagy L.G."/>
            <person name="Riley R."/>
            <person name="Tritt A."/>
            <person name="Adam C."/>
            <person name="Daum C."/>
            <person name="Floudas D."/>
            <person name="Sun H."/>
            <person name="Yadav J.S."/>
            <person name="Pangilinan J."/>
            <person name="Larsson K.H."/>
            <person name="Matsuura K."/>
            <person name="Barry K."/>
            <person name="Labutti K."/>
            <person name="Kuo R."/>
            <person name="Ohm R.A."/>
            <person name="Bhattacharya S.S."/>
            <person name="Shirouzu T."/>
            <person name="Yoshinaga Y."/>
            <person name="Martin F.M."/>
            <person name="Grigoriev I.V."/>
            <person name="Hibbett D.S."/>
        </authorList>
    </citation>
    <scope>NUCLEOTIDE SEQUENCE [LARGE SCALE GENOMIC DNA]</scope>
    <source>
        <strain evidence="2 3">HHB9708</strain>
    </source>
</reference>
<feature type="region of interest" description="Disordered" evidence="1">
    <location>
        <begin position="65"/>
        <end position="102"/>
    </location>
</feature>
<feature type="compositionally biased region" description="Low complexity" evidence="1">
    <location>
        <begin position="83"/>
        <end position="94"/>
    </location>
</feature>
<feature type="compositionally biased region" description="Basic and acidic residues" evidence="1">
    <location>
        <begin position="220"/>
        <end position="232"/>
    </location>
</feature>
<evidence type="ECO:0000313" key="2">
    <source>
        <dbReference type="EMBL" id="KZS87055.1"/>
    </source>
</evidence>
<evidence type="ECO:0000256" key="1">
    <source>
        <dbReference type="SAM" id="MobiDB-lite"/>
    </source>
</evidence>
<keyword evidence="3" id="KW-1185">Reference proteome</keyword>
<dbReference type="Proteomes" id="UP000076722">
    <property type="component" value="Unassembled WGS sequence"/>
</dbReference>
<dbReference type="AlphaFoldDB" id="A0A164MUQ1"/>
<feature type="region of interest" description="Disordered" evidence="1">
    <location>
        <begin position="215"/>
        <end position="241"/>
    </location>
</feature>
<protein>
    <submittedName>
        <fullName evidence="2">Uncharacterized protein</fullName>
    </submittedName>
</protein>
<evidence type="ECO:0000313" key="3">
    <source>
        <dbReference type="Proteomes" id="UP000076722"/>
    </source>
</evidence>
<sequence length="380" mass="42228">MAHENLPAKFKSESTYSAVQTLKWDPTLALIIQPPVHVLPCTQFPIWPRTRVAFQYEKDWPQIMSASRSRDKTSRLADGRRGGTLSPTTSGPSSMQSTFPGDVAGDITYQPLAIVKKKEIATLMDSPRQLSPIADNARIPRNHPIADSFDWVQRDQLELLKLHFTTMSDNRAALGVFPSTGGLEWYTAVGTFSICFGPPQCSHFSTRDTKLTGLFPGIGESRREKRSSHDENPNLSSPQPSHRAVLLHDLIFPERIPPTELQRTLKPGTSYTVWRESGSPAIASAVAAGFIEPIVQPASCSIGDVYELRPWGYPASLWVMSENPVRHANVGVWSKVELGSHCPLDNEYRLHMLYDGSATGPIWSRPHLMENVVFERSSAV</sequence>
<accession>A0A164MUQ1</accession>
<organism evidence="2 3">
    <name type="scientific">Sistotremastrum niveocremeum HHB9708</name>
    <dbReference type="NCBI Taxonomy" id="1314777"/>
    <lineage>
        <taxon>Eukaryota</taxon>
        <taxon>Fungi</taxon>
        <taxon>Dikarya</taxon>
        <taxon>Basidiomycota</taxon>
        <taxon>Agaricomycotina</taxon>
        <taxon>Agaricomycetes</taxon>
        <taxon>Sistotremastrales</taxon>
        <taxon>Sistotremastraceae</taxon>
        <taxon>Sertulicium</taxon>
        <taxon>Sertulicium niveocremeum</taxon>
    </lineage>
</organism>
<feature type="compositionally biased region" description="Basic and acidic residues" evidence="1">
    <location>
        <begin position="68"/>
        <end position="81"/>
    </location>
</feature>
<proteinExistence type="predicted"/>
<name>A0A164MUQ1_9AGAM</name>
<dbReference type="EMBL" id="KV419458">
    <property type="protein sequence ID" value="KZS87055.1"/>
    <property type="molecule type" value="Genomic_DNA"/>
</dbReference>